<dbReference type="PANTHER" id="PTHR19282:SF452">
    <property type="entry name" value="LD03691P"/>
    <property type="match status" value="1"/>
</dbReference>
<protein>
    <recommendedName>
        <fullName evidence="8">Tetraspanin</fullName>
    </recommendedName>
</protein>
<feature type="transmembrane region" description="Helical" evidence="5">
    <location>
        <begin position="12"/>
        <end position="32"/>
    </location>
</feature>
<comment type="subcellular location">
    <subcellularLocation>
        <location evidence="1">Membrane</location>
        <topology evidence="1">Multi-pass membrane protein</topology>
    </subcellularLocation>
</comment>
<dbReference type="PRINTS" id="PR00259">
    <property type="entry name" value="TMFOUR"/>
</dbReference>
<proteinExistence type="predicted"/>
<evidence type="ECO:0008006" key="8">
    <source>
        <dbReference type="Google" id="ProtNLM"/>
    </source>
</evidence>
<dbReference type="GO" id="GO:0016020">
    <property type="term" value="C:membrane"/>
    <property type="evidence" value="ECO:0007669"/>
    <property type="project" value="UniProtKB-SubCell"/>
</dbReference>
<evidence type="ECO:0000256" key="2">
    <source>
        <dbReference type="ARBA" id="ARBA00022692"/>
    </source>
</evidence>
<keyword evidence="4 5" id="KW-0472">Membrane</keyword>
<dbReference type="OMA" id="TKQCLCA"/>
<keyword evidence="7" id="KW-1185">Reference proteome</keyword>
<dbReference type="Pfam" id="PF00335">
    <property type="entry name" value="Tetraspanin"/>
    <property type="match status" value="1"/>
</dbReference>
<organism evidence="6 7">
    <name type="scientific">Megaselia scalaris</name>
    <name type="common">Humpbacked fly</name>
    <name type="synonym">Phora scalaris</name>
    <dbReference type="NCBI Taxonomy" id="36166"/>
    <lineage>
        <taxon>Eukaryota</taxon>
        <taxon>Metazoa</taxon>
        <taxon>Ecdysozoa</taxon>
        <taxon>Arthropoda</taxon>
        <taxon>Hexapoda</taxon>
        <taxon>Insecta</taxon>
        <taxon>Pterygota</taxon>
        <taxon>Neoptera</taxon>
        <taxon>Endopterygota</taxon>
        <taxon>Diptera</taxon>
        <taxon>Brachycera</taxon>
        <taxon>Muscomorpha</taxon>
        <taxon>Platypezoidea</taxon>
        <taxon>Phoridae</taxon>
        <taxon>Megaseliini</taxon>
        <taxon>Megaselia</taxon>
    </lineage>
</organism>
<dbReference type="EnsemblMetazoa" id="MESCA006456-RA">
    <property type="protein sequence ID" value="MESCA006456-PA"/>
    <property type="gene ID" value="MESCA006456"/>
</dbReference>
<dbReference type="HOGENOM" id="CLU_088363_0_0_1"/>
<sequence>MCGGFYCTRNALISLNTLYIMIGIILIASGIYATTGSIVTSLPIVGGIVGCGVTLIIIAVLGLMGAVKHHQVMLFFYMTLLFLLFLIQFAVATACLSVNSEEQQKLAEHGWRTVTPEIRQKVQNEFLCCGFNGTFAPPDSELPP</sequence>
<evidence type="ECO:0000256" key="3">
    <source>
        <dbReference type="ARBA" id="ARBA00022989"/>
    </source>
</evidence>
<dbReference type="InterPro" id="IPR018499">
    <property type="entry name" value="Tetraspanin/Peripherin"/>
</dbReference>
<feature type="transmembrane region" description="Helical" evidence="5">
    <location>
        <begin position="74"/>
        <end position="94"/>
    </location>
</feature>
<evidence type="ECO:0000256" key="4">
    <source>
        <dbReference type="ARBA" id="ARBA00023136"/>
    </source>
</evidence>
<keyword evidence="2 5" id="KW-0812">Transmembrane</keyword>
<dbReference type="AlphaFoldDB" id="T1GS09"/>
<reference evidence="7" key="1">
    <citation type="submission" date="2013-02" db="EMBL/GenBank/DDBJ databases">
        <authorList>
            <person name="Hughes D."/>
        </authorList>
    </citation>
    <scope>NUCLEOTIDE SEQUENCE</scope>
    <source>
        <strain>Durham</strain>
        <strain evidence="7">NC isolate 2 -- Noor lab</strain>
    </source>
</reference>
<accession>T1GS09</accession>
<dbReference type="Proteomes" id="UP000015102">
    <property type="component" value="Unassembled WGS sequence"/>
</dbReference>
<dbReference type="EMBL" id="CAQQ02047165">
    <property type="status" value="NOT_ANNOTATED_CDS"/>
    <property type="molecule type" value="Genomic_DNA"/>
</dbReference>
<evidence type="ECO:0000256" key="1">
    <source>
        <dbReference type="ARBA" id="ARBA00004141"/>
    </source>
</evidence>
<evidence type="ECO:0000313" key="7">
    <source>
        <dbReference type="Proteomes" id="UP000015102"/>
    </source>
</evidence>
<keyword evidence="3 5" id="KW-1133">Transmembrane helix</keyword>
<dbReference type="STRING" id="36166.T1GS09"/>
<dbReference type="PANTHER" id="PTHR19282">
    <property type="entry name" value="TETRASPANIN"/>
    <property type="match status" value="1"/>
</dbReference>
<name>T1GS09_MEGSC</name>
<feature type="transmembrane region" description="Helical" evidence="5">
    <location>
        <begin position="44"/>
        <end position="67"/>
    </location>
</feature>
<evidence type="ECO:0000256" key="5">
    <source>
        <dbReference type="SAM" id="Phobius"/>
    </source>
</evidence>
<reference evidence="6" key="2">
    <citation type="submission" date="2015-06" db="UniProtKB">
        <authorList>
            <consortium name="EnsemblMetazoa"/>
        </authorList>
    </citation>
    <scope>IDENTIFICATION</scope>
</reference>
<evidence type="ECO:0000313" key="6">
    <source>
        <dbReference type="EnsemblMetazoa" id="MESCA006456-PA"/>
    </source>
</evidence>